<dbReference type="PRINTS" id="PR00038">
    <property type="entry name" value="HTHLUXR"/>
</dbReference>
<dbReference type="InterPro" id="IPR011006">
    <property type="entry name" value="CheY-like_superfamily"/>
</dbReference>
<dbReference type="SUPFAM" id="SSF52172">
    <property type="entry name" value="CheY-like"/>
    <property type="match status" value="1"/>
</dbReference>
<dbReference type="InterPro" id="IPR001789">
    <property type="entry name" value="Sig_transdc_resp-reg_receiver"/>
</dbReference>
<dbReference type="PROSITE" id="PS00622">
    <property type="entry name" value="HTH_LUXR_1"/>
    <property type="match status" value="1"/>
</dbReference>
<sequence>MINGEKQGLRVLIAEPEGFTRAGLRHCLETWPGGAQVSEAADSEQAVALAERSRPDVLICDIDLMPHGGIDVVMHLRDTLRAEAPIALLLGRRLTNDQLMAALAARADGIVDKSAPPEVLFAALNAARQGNVFLSSPFTTQLFKNFILLPAATGDAAAKIAAALTKREFAVLCLIAQGMSNLEIASRLNLAEATVKSYSSHVFEKLGVRGRVQAALVAVGAGIASAALGHPVLAGT</sequence>
<evidence type="ECO:0000256" key="4">
    <source>
        <dbReference type="ARBA" id="ARBA00023163"/>
    </source>
</evidence>
<dbReference type="InterPro" id="IPR016032">
    <property type="entry name" value="Sig_transdc_resp-reg_C-effctor"/>
</dbReference>
<dbReference type="CDD" id="cd06170">
    <property type="entry name" value="LuxR_C_like"/>
    <property type="match status" value="1"/>
</dbReference>
<dbReference type="Gene3D" id="3.40.50.2300">
    <property type="match status" value="1"/>
</dbReference>
<evidence type="ECO:0000313" key="9">
    <source>
        <dbReference type="Proteomes" id="UP001240150"/>
    </source>
</evidence>
<name>A0ABY8WBT7_9ACTN</name>
<dbReference type="PROSITE" id="PS50110">
    <property type="entry name" value="RESPONSE_REGULATORY"/>
    <property type="match status" value="1"/>
</dbReference>
<reference evidence="8 9" key="1">
    <citation type="submission" date="2023-06" db="EMBL/GenBank/DDBJ databases">
        <authorList>
            <person name="Yushchuk O."/>
            <person name="Binda E."/>
            <person name="Ruckert-Reed C."/>
            <person name="Fedorenko V."/>
            <person name="Kalinowski J."/>
            <person name="Marinelli F."/>
        </authorList>
    </citation>
    <scope>NUCLEOTIDE SEQUENCE [LARGE SCALE GENOMIC DNA]</scope>
    <source>
        <strain evidence="8 9">NRRL 3884</strain>
    </source>
</reference>
<dbReference type="Pfam" id="PF00072">
    <property type="entry name" value="Response_reg"/>
    <property type="match status" value="1"/>
</dbReference>
<dbReference type="Pfam" id="PF00196">
    <property type="entry name" value="GerE"/>
    <property type="match status" value="1"/>
</dbReference>
<keyword evidence="3" id="KW-0238">DNA-binding</keyword>
<evidence type="ECO:0000259" key="6">
    <source>
        <dbReference type="PROSITE" id="PS50043"/>
    </source>
</evidence>
<dbReference type="EMBL" id="CP126980">
    <property type="protein sequence ID" value="WIM94407.1"/>
    <property type="molecule type" value="Genomic_DNA"/>
</dbReference>
<organism evidence="8 9">
    <name type="scientific">Actinoplanes oblitus</name>
    <dbReference type="NCBI Taxonomy" id="3040509"/>
    <lineage>
        <taxon>Bacteria</taxon>
        <taxon>Bacillati</taxon>
        <taxon>Actinomycetota</taxon>
        <taxon>Actinomycetes</taxon>
        <taxon>Micromonosporales</taxon>
        <taxon>Micromonosporaceae</taxon>
        <taxon>Actinoplanes</taxon>
    </lineage>
</organism>
<keyword evidence="2" id="KW-0805">Transcription regulation</keyword>
<dbReference type="InterPro" id="IPR058245">
    <property type="entry name" value="NreC/VraR/RcsB-like_REC"/>
</dbReference>
<dbReference type="InterPro" id="IPR000792">
    <property type="entry name" value="Tscrpt_reg_LuxR_C"/>
</dbReference>
<feature type="domain" description="HTH luxR-type" evidence="6">
    <location>
        <begin position="157"/>
        <end position="222"/>
    </location>
</feature>
<keyword evidence="1 5" id="KW-0597">Phosphoprotein</keyword>
<feature type="modified residue" description="4-aspartylphosphate" evidence="5">
    <location>
        <position position="61"/>
    </location>
</feature>
<evidence type="ECO:0000259" key="7">
    <source>
        <dbReference type="PROSITE" id="PS50110"/>
    </source>
</evidence>
<evidence type="ECO:0000256" key="2">
    <source>
        <dbReference type="ARBA" id="ARBA00023015"/>
    </source>
</evidence>
<proteinExistence type="predicted"/>
<accession>A0ABY8WBT7</accession>
<dbReference type="Proteomes" id="UP001240150">
    <property type="component" value="Chromosome"/>
</dbReference>
<dbReference type="PROSITE" id="PS50043">
    <property type="entry name" value="HTH_LUXR_2"/>
    <property type="match status" value="1"/>
</dbReference>
<keyword evidence="9" id="KW-1185">Reference proteome</keyword>
<evidence type="ECO:0000256" key="3">
    <source>
        <dbReference type="ARBA" id="ARBA00023125"/>
    </source>
</evidence>
<evidence type="ECO:0000256" key="5">
    <source>
        <dbReference type="PROSITE-ProRule" id="PRU00169"/>
    </source>
</evidence>
<gene>
    <name evidence="8" type="ORF">ACTOB_006430</name>
</gene>
<keyword evidence="4" id="KW-0804">Transcription</keyword>
<dbReference type="RefSeq" id="WP_284915610.1">
    <property type="nucleotide sequence ID" value="NZ_CP126980.1"/>
</dbReference>
<evidence type="ECO:0000256" key="1">
    <source>
        <dbReference type="ARBA" id="ARBA00022553"/>
    </source>
</evidence>
<dbReference type="PANTHER" id="PTHR43214">
    <property type="entry name" value="TWO-COMPONENT RESPONSE REGULATOR"/>
    <property type="match status" value="1"/>
</dbReference>
<dbReference type="SUPFAM" id="SSF46894">
    <property type="entry name" value="C-terminal effector domain of the bipartite response regulators"/>
    <property type="match status" value="1"/>
</dbReference>
<feature type="domain" description="Response regulatory" evidence="7">
    <location>
        <begin position="10"/>
        <end position="128"/>
    </location>
</feature>
<evidence type="ECO:0000313" key="8">
    <source>
        <dbReference type="EMBL" id="WIM94407.1"/>
    </source>
</evidence>
<dbReference type="CDD" id="cd17535">
    <property type="entry name" value="REC_NarL-like"/>
    <property type="match status" value="1"/>
</dbReference>
<dbReference type="SMART" id="SM00421">
    <property type="entry name" value="HTH_LUXR"/>
    <property type="match status" value="1"/>
</dbReference>
<dbReference type="InterPro" id="IPR039420">
    <property type="entry name" value="WalR-like"/>
</dbReference>
<protein>
    <submittedName>
        <fullName evidence="8">Response regulator transcription factor</fullName>
    </submittedName>
</protein>
<dbReference type="SMART" id="SM00448">
    <property type="entry name" value="REC"/>
    <property type="match status" value="1"/>
</dbReference>
<dbReference type="PANTHER" id="PTHR43214:SF24">
    <property type="entry name" value="TRANSCRIPTIONAL REGULATORY PROTEIN NARL-RELATED"/>
    <property type="match status" value="1"/>
</dbReference>